<evidence type="ECO:0000256" key="1">
    <source>
        <dbReference type="ARBA" id="ARBA00023026"/>
    </source>
</evidence>
<organism evidence="2 3">
    <name type="scientific">Pseudomonas mandelii PD30</name>
    <dbReference type="NCBI Taxonomy" id="1419583"/>
    <lineage>
        <taxon>Bacteria</taxon>
        <taxon>Pseudomonadati</taxon>
        <taxon>Pseudomonadota</taxon>
        <taxon>Gammaproteobacteria</taxon>
        <taxon>Pseudomonadales</taxon>
        <taxon>Pseudomonadaceae</taxon>
        <taxon>Pseudomonas</taxon>
    </lineage>
</organism>
<gene>
    <name evidence="2" type="ORF">V466_16825</name>
</gene>
<evidence type="ECO:0000313" key="3">
    <source>
        <dbReference type="Proteomes" id="UP000026739"/>
    </source>
</evidence>
<dbReference type="RefSeq" id="WP_050482823.1">
    <property type="nucleotide sequence ID" value="NZ_AZQQ01000080.1"/>
</dbReference>
<keyword evidence="1" id="KW-0843">Virulence</keyword>
<dbReference type="InterPro" id="IPR018003">
    <property type="entry name" value="Insecticidal_toxin/plasmid_vir"/>
</dbReference>
<sequence length="1109" mass="122487">MDGYPLLQALITANSSEKHRDLQKLFKDALKLTSVFDITRLTEASFKKKVGDAINRDSTLKGHASSIDIGKLYDNAKCLAAQVSHLYREQQLSSGQTQHHWHPPGIRAVEKQGPTYTNLFQENWDESCTVDSIAAIDSPVAYLRALYLFAKQLETSASQSATETVNRILLEKRRPDLAALSIDQQNTFTAQPMLKIVNDILNTNIQEALKSTADKNKSTYDVLAQRRYPFALPYNIFHHQCLLGLSGKTPSLGELNYLISTHLPITQTVNIQYGQVRTSTPFEAQQLLSGLSPQQQALLTEVPREDEQSKDSYWQSLYGTDALASLKNLASFMERTELNAGQIEALLSQGKHAPRQSSNDPTAVSLPGPYGASYINGPFPVGTTTANNMAIIKVEGVKQIAEATDPRLVRLQRMIRLQRWLDIPFAELDTLIIGAFESQVPRNTLMQLDTYTVCTLGVYRYFNRRYSINAEEFAALLYRVSPSATGDAPALFDRVFNPARLFDTPLVLDGRTFSADGSDPASHTILQHLSASLGLPLTEDSLLLIVRNTKQYLGPLKCDLRTLSSIYRQARIARMLGISIADSAMLANLLGGESISKCLANGYALDSRTIQINIRNSSQYFNLVARFRAPKQVDPENPPLLLSGSTLTTNTSLFADRNLIGKIHIRFPGDSSNNDDSDDEPSITINQIPTVAGDTVISLEGCPIELPNGDLNVLIRSATKLATVIQSPRSQTSNDLDNTSNYTDVTLTQNEPQGLDVLNLLDVLMQMDWITNWLSESAYDIPKLRRLLEPMGSDDHSFRDLRQHLTKLNGDTLQCVVTPREVAELSLPKDFGWRALLAKTLLDDNGLVKNFAPAIKDDVPQKLATALNDVIDPLKLGNVLKDDCKQKLKDLLLRAHDRQQHLIEKLLQETSQLPMNCAKGVLLWANSSTHAVLAAALSDAHSTRLPTALHPVLRHAEAAVQLHLSNSALRLFLRHPEWLETANTQLKLTLSSLYLLDRFNHCMSTHQHPEESLLSYLGLANSTADTTTTNSFLAKLLGWTPTEVSVVTATLASRKAKTMKDVDWVMRCHATCKTTGLSATSLLGATALNNASASDAWKKVGEAVMAASH</sequence>
<protein>
    <submittedName>
        <fullName evidence="2">Toxin</fullName>
    </submittedName>
</protein>
<proteinExistence type="predicted"/>
<accession>A0A059L1E8</accession>
<reference evidence="2 3" key="1">
    <citation type="submission" date="2013-12" db="EMBL/GenBank/DDBJ databases">
        <authorList>
            <person name="Formusa P.A."/>
            <person name="Habash M."/>
            <person name="Lee H."/>
            <person name="Trevors J.T."/>
        </authorList>
    </citation>
    <scope>NUCLEOTIDE SEQUENCE [LARGE SCALE GENOMIC DNA]</scope>
    <source>
        <strain evidence="2 3">PD30</strain>
    </source>
</reference>
<dbReference type="Pfam" id="PF03538">
    <property type="entry name" value="VRP1"/>
    <property type="match status" value="1"/>
</dbReference>
<dbReference type="AlphaFoldDB" id="A0A059L1E8"/>
<dbReference type="EMBL" id="AZQQ01000080">
    <property type="protein sequence ID" value="KDD68056.1"/>
    <property type="molecule type" value="Genomic_DNA"/>
</dbReference>
<evidence type="ECO:0000313" key="2">
    <source>
        <dbReference type="EMBL" id="KDD68056.1"/>
    </source>
</evidence>
<name>A0A059L1E8_9PSED</name>
<dbReference type="Proteomes" id="UP000026739">
    <property type="component" value="Unassembled WGS sequence"/>
</dbReference>
<comment type="caution">
    <text evidence="2">The sequence shown here is derived from an EMBL/GenBank/DDBJ whole genome shotgun (WGS) entry which is preliminary data.</text>
</comment>
<dbReference type="eggNOG" id="ENOG502ZAN8">
    <property type="taxonomic scope" value="Bacteria"/>
</dbReference>